<evidence type="ECO:0000256" key="9">
    <source>
        <dbReference type="ARBA" id="ARBA00023012"/>
    </source>
</evidence>
<dbReference type="InterPro" id="IPR029016">
    <property type="entry name" value="GAF-like_dom_sf"/>
</dbReference>
<evidence type="ECO:0000313" key="15">
    <source>
        <dbReference type="Proteomes" id="UP000244792"/>
    </source>
</evidence>
<dbReference type="FunFam" id="3.40.50.300:FF:000483">
    <property type="entry name" value="Sensor histidine kinase KdpD"/>
    <property type="match status" value="1"/>
</dbReference>
<dbReference type="PANTHER" id="PTHR45569:SF1">
    <property type="entry name" value="SENSOR PROTEIN KDPD"/>
    <property type="match status" value="1"/>
</dbReference>
<evidence type="ECO:0000256" key="10">
    <source>
        <dbReference type="ARBA" id="ARBA00023136"/>
    </source>
</evidence>
<dbReference type="EMBL" id="CP020921">
    <property type="protein sequence ID" value="AWB10381.1"/>
    <property type="molecule type" value="Genomic_DNA"/>
</dbReference>
<dbReference type="Gene3D" id="3.40.50.620">
    <property type="entry name" value="HUPs"/>
    <property type="match status" value="1"/>
</dbReference>
<dbReference type="Gene3D" id="3.40.50.300">
    <property type="entry name" value="P-loop containing nucleotide triphosphate hydrolases"/>
    <property type="match status" value="1"/>
</dbReference>
<evidence type="ECO:0000256" key="11">
    <source>
        <dbReference type="SAM" id="Phobius"/>
    </source>
</evidence>
<comment type="subcellular location">
    <subcellularLocation>
        <location evidence="1">Membrane</location>
        <topology evidence="1">Multi-pass membrane protein</topology>
    </subcellularLocation>
</comment>
<evidence type="ECO:0000256" key="5">
    <source>
        <dbReference type="ARBA" id="ARBA00022741"/>
    </source>
</evidence>
<keyword evidence="8 11" id="KW-1133">Transmembrane helix</keyword>
<dbReference type="Pfam" id="PF13493">
    <property type="entry name" value="DUF4118"/>
    <property type="match status" value="1"/>
</dbReference>
<evidence type="ECO:0000259" key="12">
    <source>
        <dbReference type="Pfam" id="PF02702"/>
    </source>
</evidence>
<keyword evidence="10 11" id="KW-0472">Membrane</keyword>
<evidence type="ECO:0000256" key="2">
    <source>
        <dbReference type="ARBA" id="ARBA00022553"/>
    </source>
</evidence>
<sequence length="644" mass="73463">MPDDDLKRPSPEEMLQVAKNEEKSKKGQLTIYLGYAPGVGKTYSMLSDAHLRKNEGIDIVVGYAETHNRPETEKLLEGLEVIPPLIVDYKGIKLKEIDFKKILHRRPQIVIIDELAHTNPPSFPNSKRYQDIEELLNAGIDVYTAVNVQHIESFKDIVLQISKIPIKETVPDNFFQQAFEIKLVDLTPEELLKRLKDGKIYVENMARSAIDQYFKVGNLLALRQIALRVVADSVDEKMRLYMMQHAIAGPWSIKKKVLVGIFASPYAKQLVRATYRFASEIDAQWIAIHVETQKNKTFNKEEIEWLNGALDLVRKLGGQIVWLKGDDAAKEIIDYAKGHNVTKIVIGKPKKFNLFIKSIPEKIITGTKNIDIYMLDLKEEKIDLKKKEIKFTYSNQYLIALFNIFVVSIFGYILKGYLNNINIISLFLLALIFNALFLQFLPVLVSTVVSLLILDFLFIQPYYKFTIPDLNYFFTIIVYFIIVLTINILTSKLKDIIKTLKNSQKREIGLYELSTDLVMAKNINHVLSLTINYIKKLFSCETAIFIKKNDKIHLGAKTEKFEISPEIKGIASWCLINKKAGGFGTDTFSNTDLLYLPMLTAKDSYGVIAIKVSDKKNLQIDDRIALDAIARLSAMALERISNLP</sequence>
<feature type="domain" description="Sensor protein KdpD transmembrane" evidence="13">
    <location>
        <begin position="397"/>
        <end position="495"/>
    </location>
</feature>
<dbReference type="InterPro" id="IPR003852">
    <property type="entry name" value="Sig_transdc_His_kinase_KdpD_N"/>
</dbReference>
<dbReference type="OrthoDB" id="9806130at2"/>
<dbReference type="PANTHER" id="PTHR45569">
    <property type="entry name" value="SENSOR PROTEIN KDPD"/>
    <property type="match status" value="1"/>
</dbReference>
<keyword evidence="4 11" id="KW-0812">Transmembrane</keyword>
<evidence type="ECO:0000256" key="1">
    <source>
        <dbReference type="ARBA" id="ARBA00004141"/>
    </source>
</evidence>
<dbReference type="RefSeq" id="WP_108309186.1">
    <property type="nucleotide sequence ID" value="NZ_CP020921.1"/>
</dbReference>
<keyword evidence="7" id="KW-0067">ATP-binding</keyword>
<feature type="transmembrane region" description="Helical" evidence="11">
    <location>
        <begin position="397"/>
        <end position="414"/>
    </location>
</feature>
<dbReference type="GO" id="GO:0005524">
    <property type="term" value="F:ATP binding"/>
    <property type="evidence" value="ECO:0007669"/>
    <property type="project" value="UniProtKB-KW"/>
</dbReference>
<feature type="transmembrane region" description="Helical" evidence="11">
    <location>
        <begin position="471"/>
        <end position="490"/>
    </location>
</feature>
<dbReference type="Pfam" id="PF02702">
    <property type="entry name" value="KdpD"/>
    <property type="match status" value="1"/>
</dbReference>
<dbReference type="GO" id="GO:0000155">
    <property type="term" value="F:phosphorelay sensor kinase activity"/>
    <property type="evidence" value="ECO:0007669"/>
    <property type="project" value="InterPro"/>
</dbReference>
<accession>A0A2R4W0P9</accession>
<feature type="domain" description="Signal transduction histidine kinase osmosensitive K+ channel sensor N-terminal" evidence="12">
    <location>
        <begin position="25"/>
        <end position="234"/>
    </location>
</feature>
<keyword evidence="9" id="KW-0902">Two-component regulatory system</keyword>
<keyword evidence="2" id="KW-0597">Phosphoprotein</keyword>
<dbReference type="AlphaFoldDB" id="A0A2R4W0P9"/>
<dbReference type="KEGG" id="taci:TDSAC_1028"/>
<dbReference type="InterPro" id="IPR014729">
    <property type="entry name" value="Rossmann-like_a/b/a_fold"/>
</dbReference>
<evidence type="ECO:0000259" key="13">
    <source>
        <dbReference type="Pfam" id="PF13493"/>
    </source>
</evidence>
<dbReference type="InterPro" id="IPR038318">
    <property type="entry name" value="KdpD_sf"/>
</dbReference>
<dbReference type="Gene3D" id="3.30.450.40">
    <property type="match status" value="1"/>
</dbReference>
<evidence type="ECO:0000256" key="7">
    <source>
        <dbReference type="ARBA" id="ARBA00022840"/>
    </source>
</evidence>
<dbReference type="GO" id="GO:0005886">
    <property type="term" value="C:plasma membrane"/>
    <property type="evidence" value="ECO:0007669"/>
    <property type="project" value="TreeGrafter"/>
</dbReference>
<dbReference type="InterPro" id="IPR025201">
    <property type="entry name" value="KdpD_TM"/>
</dbReference>
<dbReference type="Proteomes" id="UP000244792">
    <property type="component" value="Chromosome"/>
</dbReference>
<keyword evidence="6 14" id="KW-0418">Kinase</keyword>
<keyword evidence="5" id="KW-0547">Nucleotide-binding</keyword>
<dbReference type="Gene3D" id="1.20.120.620">
    <property type="entry name" value="Backbone structure of the membrane domain of e. Coli histidine kinase receptor kdpd"/>
    <property type="match status" value="1"/>
</dbReference>
<proteinExistence type="predicted"/>
<keyword evidence="3" id="KW-0808">Transferase</keyword>
<protein>
    <submittedName>
        <fullName evidence="14">Two-component system, OmpR family, sensor histidine kinase KdpD</fullName>
    </submittedName>
</protein>
<evidence type="ECO:0000256" key="8">
    <source>
        <dbReference type="ARBA" id="ARBA00022989"/>
    </source>
</evidence>
<dbReference type="SUPFAM" id="SSF52402">
    <property type="entry name" value="Adenine nucleotide alpha hydrolases-like"/>
    <property type="match status" value="1"/>
</dbReference>
<dbReference type="InterPro" id="IPR052023">
    <property type="entry name" value="Histidine_kinase_KdpD"/>
</dbReference>
<reference evidence="14 15" key="1">
    <citation type="submission" date="2017-04" db="EMBL/GenBank/DDBJ databases">
        <title>Genomic insights into metabolism of Thermodesulfobium acidiphilum.</title>
        <authorList>
            <person name="Toshchakov S.V."/>
            <person name="Frolov E.N."/>
            <person name="Kublanov I.V."/>
            <person name="Samarov N.I."/>
            <person name="Novikov A."/>
            <person name="Lebedinsky A.V."/>
            <person name="Bonch-Osmolovskaya E.A."/>
            <person name="Chernyh N.A."/>
        </authorList>
    </citation>
    <scope>NUCLEOTIDE SEQUENCE [LARGE SCALE GENOMIC DNA]</scope>
    <source>
        <strain evidence="14 15">3127-1</strain>
    </source>
</reference>
<evidence type="ECO:0000256" key="4">
    <source>
        <dbReference type="ARBA" id="ARBA00022692"/>
    </source>
</evidence>
<dbReference type="GO" id="GO:0005737">
    <property type="term" value="C:cytoplasm"/>
    <property type="evidence" value="ECO:0007669"/>
    <property type="project" value="UniProtKB-ARBA"/>
</dbReference>
<organism evidence="14 15">
    <name type="scientific">Thermodesulfobium acidiphilum</name>
    <dbReference type="NCBI Taxonomy" id="1794699"/>
    <lineage>
        <taxon>Bacteria</taxon>
        <taxon>Pseudomonadati</taxon>
        <taxon>Thermodesulfobiota</taxon>
        <taxon>Thermodesulfobiia</taxon>
        <taxon>Thermodesulfobiales</taxon>
        <taxon>Thermodesulfobiaceae</taxon>
        <taxon>Thermodesulfobium</taxon>
    </lineage>
</organism>
<evidence type="ECO:0000256" key="6">
    <source>
        <dbReference type="ARBA" id="ARBA00022777"/>
    </source>
</evidence>
<feature type="transmembrane region" description="Helical" evidence="11">
    <location>
        <begin position="426"/>
        <end position="459"/>
    </location>
</feature>
<gene>
    <name evidence="14" type="ORF">TDSAC_1028</name>
</gene>
<keyword evidence="15" id="KW-1185">Reference proteome</keyword>
<evidence type="ECO:0000256" key="3">
    <source>
        <dbReference type="ARBA" id="ARBA00022679"/>
    </source>
</evidence>
<name>A0A2R4W0P9_THEAF</name>
<evidence type="ECO:0000313" key="14">
    <source>
        <dbReference type="EMBL" id="AWB10381.1"/>
    </source>
</evidence>
<dbReference type="InterPro" id="IPR027417">
    <property type="entry name" value="P-loop_NTPase"/>
</dbReference>
<dbReference type="SUPFAM" id="SSF55781">
    <property type="entry name" value="GAF domain-like"/>
    <property type="match status" value="1"/>
</dbReference>